<gene>
    <name evidence="1" type="ORF">AAE039_07790</name>
</gene>
<protein>
    <recommendedName>
        <fullName evidence="3">Abi-like protein</fullName>
    </recommendedName>
</protein>
<organism evidence="1 2">
    <name type="scientific">Stenotrophomonas bentonitica</name>
    <dbReference type="NCBI Taxonomy" id="1450134"/>
    <lineage>
        <taxon>Bacteria</taxon>
        <taxon>Pseudomonadati</taxon>
        <taxon>Pseudomonadota</taxon>
        <taxon>Gammaproteobacteria</taxon>
        <taxon>Lysobacterales</taxon>
        <taxon>Lysobacteraceae</taxon>
        <taxon>Stenotrophomonas</taxon>
    </lineage>
</organism>
<sequence>MTTYEGAVAHARLRTHPFELYRWNMRVSGAFLLPLHTCEVVIRNAVAEAVAQQHGALWPWQEGFRTSLPGGTARYNAREELRRAASKHTSTAAVIASLRFAFWQHLFTQRFDRTLWSKTLRRVLPGADPDVPGHLVRAQLHGNLEQVRQLRNRIAHHEPIFARDLALDLATIGRIVQMRCAHIERWMNRHESVTSLLKRRPV</sequence>
<proteinExistence type="predicted"/>
<dbReference type="RefSeq" id="WP_019185980.1">
    <property type="nucleotide sequence ID" value="NZ_JBBYHY010000004.1"/>
</dbReference>
<reference evidence="1 2" key="1">
    <citation type="submission" date="2024-04" db="EMBL/GenBank/DDBJ databases">
        <title>Bacterial endophytes with biocontrol capabilities against important plant pathogens.</title>
        <authorList>
            <person name="Alayande K.A."/>
        </authorList>
    </citation>
    <scope>NUCLEOTIDE SEQUENCE [LARGE SCALE GENOMIC DNA]</scope>
    <source>
        <strain evidence="1 2">KV22</strain>
    </source>
</reference>
<comment type="caution">
    <text evidence="1">The sequence shown here is derived from an EMBL/GenBank/DDBJ whole genome shotgun (WGS) entry which is preliminary data.</text>
</comment>
<dbReference type="Proteomes" id="UP001455088">
    <property type="component" value="Unassembled WGS sequence"/>
</dbReference>
<evidence type="ECO:0008006" key="3">
    <source>
        <dbReference type="Google" id="ProtNLM"/>
    </source>
</evidence>
<name>A0ABU9JN10_9GAMM</name>
<evidence type="ECO:0000313" key="2">
    <source>
        <dbReference type="Proteomes" id="UP001455088"/>
    </source>
</evidence>
<keyword evidence="2" id="KW-1185">Reference proteome</keyword>
<evidence type="ECO:0000313" key="1">
    <source>
        <dbReference type="EMBL" id="MEL3953461.1"/>
    </source>
</evidence>
<dbReference type="EMBL" id="JBBYHY010000004">
    <property type="protein sequence ID" value="MEL3953461.1"/>
    <property type="molecule type" value="Genomic_DNA"/>
</dbReference>
<accession>A0ABU9JN10</accession>